<evidence type="ECO:0000313" key="3">
    <source>
        <dbReference type="Proteomes" id="UP000251205"/>
    </source>
</evidence>
<sequence>MSTIDAICATKAQDASSVGVKVRTAQPRPHPALRLWNIYLHWLEKRESRWVLRDLTDDQLRDIGLTRLEAATEAKKSFFWD</sequence>
<protein>
    <recommendedName>
        <fullName evidence="1">YjiS-like domain-containing protein</fullName>
    </recommendedName>
</protein>
<gene>
    <name evidence="2" type="ORF">DQ393_00910</name>
</gene>
<evidence type="ECO:0000313" key="2">
    <source>
        <dbReference type="EMBL" id="RAX43446.1"/>
    </source>
</evidence>
<dbReference type="AlphaFoldDB" id="A0A329YJ57"/>
<proteinExistence type="predicted"/>
<comment type="caution">
    <text evidence="2">The sequence shown here is derived from an EMBL/GenBank/DDBJ whole genome shotgun (WGS) entry which is preliminary data.</text>
</comment>
<dbReference type="EMBL" id="QMKK01000015">
    <property type="protein sequence ID" value="RAX43446.1"/>
    <property type="molecule type" value="Genomic_DNA"/>
</dbReference>
<accession>A0A329YJ57</accession>
<dbReference type="Proteomes" id="UP000251205">
    <property type="component" value="Unassembled WGS sequence"/>
</dbReference>
<feature type="domain" description="YjiS-like" evidence="1">
    <location>
        <begin position="39"/>
        <end position="70"/>
    </location>
</feature>
<dbReference type="InterPro" id="IPR009506">
    <property type="entry name" value="YjiS-like"/>
</dbReference>
<organism evidence="2 3">
    <name type="scientific">Rhizobium tropici</name>
    <dbReference type="NCBI Taxonomy" id="398"/>
    <lineage>
        <taxon>Bacteria</taxon>
        <taxon>Pseudomonadati</taxon>
        <taxon>Pseudomonadota</taxon>
        <taxon>Alphaproteobacteria</taxon>
        <taxon>Hyphomicrobiales</taxon>
        <taxon>Rhizobiaceae</taxon>
        <taxon>Rhizobium/Agrobacterium group</taxon>
        <taxon>Rhizobium</taxon>
    </lineage>
</organism>
<dbReference type="Pfam" id="PF06568">
    <property type="entry name" value="YjiS-like"/>
    <property type="match status" value="1"/>
</dbReference>
<dbReference type="RefSeq" id="WP_112340019.1">
    <property type="nucleotide sequence ID" value="NZ_QMKK01000015.1"/>
</dbReference>
<dbReference type="OrthoDB" id="8399238at2"/>
<name>A0A329YJ57_RHITR</name>
<reference evidence="2 3" key="1">
    <citation type="submission" date="2018-06" db="EMBL/GenBank/DDBJ databases">
        <title>Whole Genome Sequence of an efficient microsymbiont, Rhizobium tropici.</title>
        <authorList>
            <person name="Srinivasan R."/>
            <person name="Singh H.V."/>
            <person name="Srivastava R."/>
            <person name="Kumari B."/>
            <person name="Radhakrishna A."/>
        </authorList>
    </citation>
    <scope>NUCLEOTIDE SEQUENCE [LARGE SCALE GENOMIC DNA]</scope>
    <source>
        <strain evidence="2 3">IGFRI Rhizo-19</strain>
    </source>
</reference>
<evidence type="ECO:0000259" key="1">
    <source>
        <dbReference type="Pfam" id="PF06568"/>
    </source>
</evidence>